<protein>
    <submittedName>
        <fullName evidence="2">Uncharacterized protein</fullName>
    </submittedName>
</protein>
<dbReference type="EMBL" id="JN371768">
    <property type="protein sequence ID" value="AFD02624.1"/>
    <property type="molecule type" value="Genomic_DNA"/>
</dbReference>
<evidence type="ECO:0000256" key="1">
    <source>
        <dbReference type="SAM" id="MobiDB-lite"/>
    </source>
</evidence>
<accession>H8ZMB3</accession>
<feature type="region of interest" description="Disordered" evidence="1">
    <location>
        <begin position="244"/>
        <end position="264"/>
    </location>
</feature>
<dbReference type="Proteomes" id="UP000007596">
    <property type="component" value="Segment"/>
</dbReference>
<sequence length="288" mass="32746">MAKIQAYKFVNPGVSNSASPKVRAAVKHTLAVNRIGSTVEGIANVTNDLLQINKSTLAFQKRVERTKKINLRRERDEKAENRQESASLKLKSQQKLRAEKDKKKLKLDKPKDNPFLDWAEKTFAPLKDFFIAIVAVSIIKKYNDIRNDPEQLKEFDDFWFKTKFVFGKIYDFANGTFKSVMEGWEKIFGDENTFQERLEGLGTLVKGIGGLLAIGFFLNPMLLVNTVLTGIDFLLNDGGNDDLPVDDPRNKPKKPKKPRKTYKTRCKTTNRKTQSIITISIRASKKGC</sequence>
<keyword evidence="3" id="KW-1185">Reference proteome</keyword>
<dbReference type="RefSeq" id="YP_007001734.1">
    <property type="nucleotide sequence ID" value="NC_019444.1"/>
</dbReference>
<name>H8ZMB3_9CAUD</name>
<evidence type="ECO:0000313" key="2">
    <source>
        <dbReference type="EMBL" id="AFD02624.1"/>
    </source>
</evidence>
<feature type="region of interest" description="Disordered" evidence="1">
    <location>
        <begin position="73"/>
        <end position="103"/>
    </location>
</feature>
<organism evidence="2 3">
    <name type="scientific">Synechococcus phage S-MbCM6</name>
    <dbReference type="NCBI Taxonomy" id="3126011"/>
    <lineage>
        <taxon>Viruses</taxon>
        <taxon>Duplodnaviria</taxon>
        <taxon>Heunggongvirae</taxon>
        <taxon>Uroviricota</taxon>
        <taxon>Caudoviricetes</taxon>
        <taxon>Pantevenvirales</taxon>
        <taxon>Kyanoviridae</taxon>
        <taxon>Namakavirus</taxon>
        <taxon>Namakavirus smbcm6</taxon>
    </lineage>
</organism>
<dbReference type="OrthoDB" id="6408at10239"/>
<evidence type="ECO:0000313" key="3">
    <source>
        <dbReference type="Proteomes" id="UP000007596"/>
    </source>
</evidence>
<reference evidence="2 3" key="1">
    <citation type="journal article" date="2014" name="Nature">
        <title>Viral tagging reveals discrete populations in Synechococcus viral genome sequence space.</title>
        <authorList>
            <person name="Deng L."/>
            <person name="Ignacio Espinoza J.C."/>
            <person name="Gregory A.C."/>
            <person name="Poulos B.T."/>
            <person name="Weitz J.S."/>
            <person name="Hugenholtz P."/>
            <person name="Sullivan M.B."/>
        </authorList>
    </citation>
    <scope>NUCLEOTIDE SEQUENCE [LARGE SCALE GENOMIC DNA]</scope>
</reference>
<proteinExistence type="predicted"/>
<feature type="compositionally biased region" description="Basic and acidic residues" evidence="1">
    <location>
        <begin position="73"/>
        <end position="83"/>
    </location>
</feature>
<dbReference type="KEGG" id="vg:14005508"/>
<dbReference type="GeneID" id="14005508"/>
<feature type="compositionally biased region" description="Polar residues" evidence="1">
    <location>
        <begin position="84"/>
        <end position="93"/>
    </location>
</feature>
<feature type="compositionally biased region" description="Basic residues" evidence="1">
    <location>
        <begin position="251"/>
        <end position="264"/>
    </location>
</feature>